<dbReference type="InterPro" id="IPR046341">
    <property type="entry name" value="SET_dom_sf"/>
</dbReference>
<dbReference type="PANTHER" id="PTHR13271:SF147">
    <property type="entry name" value="PROTEIN-LYSINE N-METHYLTRANSFERASE EFM1-RELATED"/>
    <property type="match status" value="1"/>
</dbReference>
<dbReference type="Proteomes" id="UP000590412">
    <property type="component" value="Unassembled WGS sequence"/>
</dbReference>
<evidence type="ECO:0000313" key="3">
    <source>
        <dbReference type="Proteomes" id="UP000590412"/>
    </source>
</evidence>
<dbReference type="PANTHER" id="PTHR13271">
    <property type="entry name" value="UNCHARACTERIZED PUTATIVE METHYLTRANSFERASE"/>
    <property type="match status" value="1"/>
</dbReference>
<organism evidence="2 3">
    <name type="scientific">Candida parapsilosis</name>
    <name type="common">Yeast</name>
    <dbReference type="NCBI Taxonomy" id="5480"/>
    <lineage>
        <taxon>Eukaryota</taxon>
        <taxon>Fungi</taxon>
        <taxon>Dikarya</taxon>
        <taxon>Ascomycota</taxon>
        <taxon>Saccharomycotina</taxon>
        <taxon>Pichiomycetes</taxon>
        <taxon>Debaryomycetaceae</taxon>
        <taxon>Candida/Lodderomyces clade</taxon>
        <taxon>Candida</taxon>
    </lineage>
</organism>
<reference evidence="2" key="1">
    <citation type="submission" date="2020-03" db="EMBL/GenBank/DDBJ databases">
        <title>FDA dAtabase for Regulatory Grade micrObial Sequences (FDA-ARGOS): Supporting development and validation of Infectious Disease Dx tests.</title>
        <authorList>
            <person name="Campos J."/>
            <person name="Goldberg B."/>
            <person name="Tallon L."/>
            <person name="Sadzewicz L."/>
            <person name="Vavikolanu K."/>
            <person name="Mehta A."/>
            <person name="Aluvathingal J."/>
            <person name="Nadendla S."/>
            <person name="Nandy P."/>
            <person name="Geyer C."/>
            <person name="Yan Y."/>
            <person name="Sichtig H."/>
        </authorList>
    </citation>
    <scope>NUCLEOTIDE SEQUENCE [LARGE SCALE GENOMIC DNA]</scope>
    <source>
        <strain evidence="2">FDAARGOS_652</strain>
    </source>
</reference>
<gene>
    <name evidence="2" type="ORF">FOB60_005779</name>
</gene>
<dbReference type="PROSITE" id="PS50280">
    <property type="entry name" value="SET"/>
    <property type="match status" value="1"/>
</dbReference>
<dbReference type="InterPro" id="IPR001214">
    <property type="entry name" value="SET_dom"/>
</dbReference>
<dbReference type="OrthoDB" id="42889at2759"/>
<dbReference type="AlphaFoldDB" id="A0A8X7NI94"/>
<dbReference type="InterPro" id="IPR050600">
    <property type="entry name" value="SETD3_SETD6_MTase"/>
</dbReference>
<evidence type="ECO:0000313" key="2">
    <source>
        <dbReference type="EMBL" id="KAF6042580.1"/>
    </source>
</evidence>
<dbReference type="SUPFAM" id="SSF82199">
    <property type="entry name" value="SET domain"/>
    <property type="match status" value="1"/>
</dbReference>
<dbReference type="GO" id="GO:0016279">
    <property type="term" value="F:protein-lysine N-methyltransferase activity"/>
    <property type="evidence" value="ECO:0007669"/>
    <property type="project" value="TreeGrafter"/>
</dbReference>
<proteinExistence type="predicted"/>
<name>A0A8X7NI94_CANPA</name>
<accession>A0A8X7NI94</accession>
<comment type="caution">
    <text evidence="2">The sequence shown here is derived from an EMBL/GenBank/DDBJ whole genome shotgun (WGS) entry which is preliminary data.</text>
</comment>
<feature type="domain" description="SET" evidence="1">
    <location>
        <begin position="122"/>
        <end position="258"/>
    </location>
</feature>
<sequence>MEKIASLLKWASDNGATISSNLEFKEIKPNYFGAISKSNGKASIQIPRELVVTCDKGIDLYKDTYKNANHSSLLKIYLCYSRTQQSFHQPYLDTLPSLQAIDSPYIWSAEDKALLKGTNLGNSLKENISSLVEEWWNAINLLPEDVPKPEQHFINLKFYYENKFYTDDDYYSYFNEVDTSNWTSFPNYLWASLVLKSRAFPAYIIDPSLPKNEPMLLPVVDLLNHNPKTKVQWSGTDGGFLFQSDDASSGEELFNNYGQKGNEELLLAYGFAIENNPADSAALKIKIPDSKLQVVKDLGIKLPSIHDYTNSVIDQVSDTKQEHNESVLFYINQEQIPKSLIELFQALVQNQWESGFTLRMQLAGLNHLRAALETKKKLINLNVPSDTAKHQYICWYVESQNTIFASAIKIIKRQEKQLLGEFKSDLISLKSVYKNDIKFQQSLLFLGFSSYESILESEFQDQCWLLWLNRCYNKKHYKDECLPQWIHELFVHLRKVTDISAQEVLNFKPIHDAILPDLVKAVPEIYAVGDWSVAELIVAGKLLDMISFTRGKEQECIIVHQDYET</sequence>
<dbReference type="EMBL" id="JABWAB010000014">
    <property type="protein sequence ID" value="KAF6042580.1"/>
    <property type="molecule type" value="Genomic_DNA"/>
</dbReference>
<dbReference type="GO" id="GO:0005634">
    <property type="term" value="C:nucleus"/>
    <property type="evidence" value="ECO:0007669"/>
    <property type="project" value="TreeGrafter"/>
</dbReference>
<protein>
    <submittedName>
        <fullName evidence="2">SET domain family protein</fullName>
    </submittedName>
</protein>
<evidence type="ECO:0000259" key="1">
    <source>
        <dbReference type="PROSITE" id="PS50280"/>
    </source>
</evidence>
<dbReference type="Gene3D" id="3.90.1410.10">
    <property type="entry name" value="set domain protein methyltransferase, domain 1"/>
    <property type="match status" value="1"/>
</dbReference>